<dbReference type="Proteomes" id="UP000299102">
    <property type="component" value="Unassembled WGS sequence"/>
</dbReference>
<reference evidence="1 2" key="1">
    <citation type="journal article" date="2019" name="Commun. Biol.">
        <title>The bagworm genome reveals a unique fibroin gene that provides high tensile strength.</title>
        <authorList>
            <person name="Kono N."/>
            <person name="Nakamura H."/>
            <person name="Ohtoshi R."/>
            <person name="Tomita M."/>
            <person name="Numata K."/>
            <person name="Arakawa K."/>
        </authorList>
    </citation>
    <scope>NUCLEOTIDE SEQUENCE [LARGE SCALE GENOMIC DNA]</scope>
</reference>
<evidence type="ECO:0008006" key="3">
    <source>
        <dbReference type="Google" id="ProtNLM"/>
    </source>
</evidence>
<protein>
    <recommendedName>
        <fullName evidence="3">HTH psq-type domain-containing protein</fullName>
    </recommendedName>
</protein>
<proteinExistence type="predicted"/>
<dbReference type="STRING" id="151549.A0A4C1W294"/>
<dbReference type="EMBL" id="BGZK01000456">
    <property type="protein sequence ID" value="GBP44672.1"/>
    <property type="molecule type" value="Genomic_DNA"/>
</dbReference>
<dbReference type="AlphaFoldDB" id="A0A4C1W294"/>
<sequence length="120" mass="14029">MIFNVYNYFKQEATEGVKNVKQVQQRTADATGISIRTVRNILVEEKQCHLVPILLTPEKKTPTKLPVTDIENHSEELNIKEEYIEIEVEPQCPTTNHLQQEELIIEIKKEEEEEEEENLP</sequence>
<dbReference type="OrthoDB" id="2266637at2759"/>
<accession>A0A4C1W294</accession>
<comment type="caution">
    <text evidence="1">The sequence shown here is derived from an EMBL/GenBank/DDBJ whole genome shotgun (WGS) entry which is preliminary data.</text>
</comment>
<evidence type="ECO:0000313" key="2">
    <source>
        <dbReference type="Proteomes" id="UP000299102"/>
    </source>
</evidence>
<evidence type="ECO:0000313" key="1">
    <source>
        <dbReference type="EMBL" id="GBP44672.1"/>
    </source>
</evidence>
<gene>
    <name evidence="1" type="ORF">EVAR_44200_1</name>
</gene>
<name>A0A4C1W294_EUMVA</name>
<organism evidence="1 2">
    <name type="scientific">Eumeta variegata</name>
    <name type="common">Bagworm moth</name>
    <name type="synonym">Eumeta japonica</name>
    <dbReference type="NCBI Taxonomy" id="151549"/>
    <lineage>
        <taxon>Eukaryota</taxon>
        <taxon>Metazoa</taxon>
        <taxon>Ecdysozoa</taxon>
        <taxon>Arthropoda</taxon>
        <taxon>Hexapoda</taxon>
        <taxon>Insecta</taxon>
        <taxon>Pterygota</taxon>
        <taxon>Neoptera</taxon>
        <taxon>Endopterygota</taxon>
        <taxon>Lepidoptera</taxon>
        <taxon>Glossata</taxon>
        <taxon>Ditrysia</taxon>
        <taxon>Tineoidea</taxon>
        <taxon>Psychidae</taxon>
        <taxon>Oiketicinae</taxon>
        <taxon>Eumeta</taxon>
    </lineage>
</organism>
<keyword evidence="2" id="KW-1185">Reference proteome</keyword>